<name>A0A381Z5Y0_9ZZZZ</name>
<sequence length="24" mass="2610">MKIILKKAIKLIVADSKGLSNLRG</sequence>
<evidence type="ECO:0000313" key="1">
    <source>
        <dbReference type="EMBL" id="SVA84589.1"/>
    </source>
</evidence>
<protein>
    <submittedName>
        <fullName evidence="1">Uncharacterized protein</fullName>
    </submittedName>
</protein>
<organism evidence="1">
    <name type="scientific">marine metagenome</name>
    <dbReference type="NCBI Taxonomy" id="408172"/>
    <lineage>
        <taxon>unclassified sequences</taxon>
        <taxon>metagenomes</taxon>
        <taxon>ecological metagenomes</taxon>
    </lineage>
</organism>
<proteinExistence type="predicted"/>
<dbReference type="EMBL" id="UINC01020053">
    <property type="protein sequence ID" value="SVA84589.1"/>
    <property type="molecule type" value="Genomic_DNA"/>
</dbReference>
<accession>A0A381Z5Y0</accession>
<dbReference type="AlphaFoldDB" id="A0A381Z5Y0"/>
<feature type="non-terminal residue" evidence="1">
    <location>
        <position position="24"/>
    </location>
</feature>
<gene>
    <name evidence="1" type="ORF">METZ01_LOCUS137443</name>
</gene>
<reference evidence="1" key="1">
    <citation type="submission" date="2018-05" db="EMBL/GenBank/DDBJ databases">
        <authorList>
            <person name="Lanie J.A."/>
            <person name="Ng W.-L."/>
            <person name="Kazmierczak K.M."/>
            <person name="Andrzejewski T.M."/>
            <person name="Davidsen T.M."/>
            <person name="Wayne K.J."/>
            <person name="Tettelin H."/>
            <person name="Glass J.I."/>
            <person name="Rusch D."/>
            <person name="Podicherti R."/>
            <person name="Tsui H.-C.T."/>
            <person name="Winkler M.E."/>
        </authorList>
    </citation>
    <scope>NUCLEOTIDE SEQUENCE</scope>
</reference>